<dbReference type="STRING" id="393595.ABO_0544"/>
<dbReference type="InterPro" id="IPR036411">
    <property type="entry name" value="TorD-like_sf"/>
</dbReference>
<accession>Q0VS56</accession>
<dbReference type="EMBL" id="AM286690">
    <property type="protein sequence ID" value="CAL15992.1"/>
    <property type="molecule type" value="Genomic_DNA"/>
</dbReference>
<dbReference type="eggNOG" id="COG2180">
    <property type="taxonomic scope" value="Bacteria"/>
</dbReference>
<evidence type="ECO:0000256" key="1">
    <source>
        <dbReference type="ARBA" id="ARBA00023063"/>
    </source>
</evidence>
<dbReference type="GO" id="GO:0042128">
    <property type="term" value="P:nitrate assimilation"/>
    <property type="evidence" value="ECO:0007669"/>
    <property type="project" value="UniProtKB-KW"/>
</dbReference>
<dbReference type="AlphaFoldDB" id="Q0VS56"/>
<dbReference type="NCBIfam" id="TIGR00684">
    <property type="entry name" value="narJ"/>
    <property type="match status" value="1"/>
</dbReference>
<dbReference type="PANTHER" id="PTHR43680:SF2">
    <property type="entry name" value="NITRATE REDUCTASE MOLYBDENUM COFACTOR ASSEMBLY CHAPERONE NARJ"/>
    <property type="match status" value="1"/>
</dbReference>
<gene>
    <name evidence="3" type="primary">narJ</name>
    <name evidence="3" type="ordered locus">ABO_0544</name>
</gene>
<dbReference type="GO" id="GO:0051131">
    <property type="term" value="P:chaperone-mediated protein complex assembly"/>
    <property type="evidence" value="ECO:0007669"/>
    <property type="project" value="InterPro"/>
</dbReference>
<dbReference type="KEGG" id="abo:ABO_0544"/>
<dbReference type="Proteomes" id="UP000008871">
    <property type="component" value="Chromosome"/>
</dbReference>
<feature type="region of interest" description="Disordered" evidence="2">
    <location>
        <begin position="233"/>
        <end position="258"/>
    </location>
</feature>
<evidence type="ECO:0000313" key="4">
    <source>
        <dbReference type="Proteomes" id="UP000008871"/>
    </source>
</evidence>
<dbReference type="PANTHER" id="PTHR43680">
    <property type="entry name" value="NITRATE REDUCTASE MOLYBDENUM COFACTOR ASSEMBLY CHAPERONE"/>
    <property type="match status" value="1"/>
</dbReference>
<dbReference type="SUPFAM" id="SSF89155">
    <property type="entry name" value="TorD-like"/>
    <property type="match status" value="1"/>
</dbReference>
<evidence type="ECO:0000313" key="3">
    <source>
        <dbReference type="EMBL" id="CAL15992.1"/>
    </source>
</evidence>
<sequence length="258" mass="29325">MTRRRAPMNEPIQRTLRVLARLLDYPQAELQDASETMQAIIQADPRLCAKRKQALNAWCEQIQHNELLDQQAEYVALFDKGRSTSLLLFEHVHGESRDRGQAMVDLINEYAQAGLILDSRELPDYLPLFLEYLSTRDETTIGQWLGDIRHILALLTARLEERDAPHALVTRTLLALIGAEQDVALHRQTVSEEKPDHTPEALDAVWEEEAVRFHADSNQDCGSQTAQQQHLTQHRHRVQTQTVTIKDSTRPAAGGHHG</sequence>
<dbReference type="HOGENOM" id="CLU_084469_0_0_6"/>
<dbReference type="EC" id="1.7.99.4" evidence="3"/>
<keyword evidence="1" id="KW-0534">Nitrate assimilation</keyword>
<dbReference type="InterPro" id="IPR003765">
    <property type="entry name" value="NO3_reductase_chaperone_NarJ"/>
</dbReference>
<keyword evidence="4" id="KW-1185">Reference proteome</keyword>
<keyword evidence="3" id="KW-0560">Oxidoreductase</keyword>
<organism evidence="3 4">
    <name type="scientific">Alcanivorax borkumensis (strain ATCC 700651 / DSM 11573 / NCIMB 13689 / SK2)</name>
    <dbReference type="NCBI Taxonomy" id="393595"/>
    <lineage>
        <taxon>Bacteria</taxon>
        <taxon>Pseudomonadati</taxon>
        <taxon>Pseudomonadota</taxon>
        <taxon>Gammaproteobacteria</taxon>
        <taxon>Oceanospirillales</taxon>
        <taxon>Alcanivoracaceae</taxon>
        <taxon>Alcanivorax</taxon>
    </lineage>
</organism>
<dbReference type="Gene3D" id="1.10.3480.10">
    <property type="entry name" value="TorD-like"/>
    <property type="match status" value="1"/>
</dbReference>
<protein>
    <submittedName>
        <fullName evidence="3">Respiratory nitrate reductase 1 delta chain</fullName>
        <ecNumber evidence="3">1.7.99.4</ecNumber>
    </submittedName>
</protein>
<dbReference type="GO" id="GO:0016491">
    <property type="term" value="F:oxidoreductase activity"/>
    <property type="evidence" value="ECO:0007669"/>
    <property type="project" value="UniProtKB-KW"/>
</dbReference>
<evidence type="ECO:0000256" key="2">
    <source>
        <dbReference type="SAM" id="MobiDB-lite"/>
    </source>
</evidence>
<proteinExistence type="predicted"/>
<dbReference type="GO" id="GO:0051082">
    <property type="term" value="F:unfolded protein binding"/>
    <property type="evidence" value="ECO:0007669"/>
    <property type="project" value="InterPro"/>
</dbReference>
<dbReference type="InterPro" id="IPR020945">
    <property type="entry name" value="DMSO/NO3_reduct_chaperone"/>
</dbReference>
<dbReference type="Pfam" id="PF02613">
    <property type="entry name" value="Nitrate_red_del"/>
    <property type="match status" value="1"/>
</dbReference>
<reference evidence="3 4" key="1">
    <citation type="journal article" date="2006" name="Nat. Biotechnol.">
        <title>Genome sequence of the ubiquitous hydrocarbon-degrading marine bacterium Alcanivorax borkumensis.</title>
        <authorList>
            <person name="Schneiker S."/>
            <person name="Martins dos Santos V.A.P."/>
            <person name="Bartels D."/>
            <person name="Bekel T."/>
            <person name="Brecht M."/>
            <person name="Buhrmester J."/>
            <person name="Chernikova T.N."/>
            <person name="Denaro R."/>
            <person name="Ferrer M."/>
            <person name="Gertler C."/>
            <person name="Goesmann A."/>
            <person name="Golyshina O.V."/>
            <person name="Kaminski F."/>
            <person name="Khachane A.N."/>
            <person name="Lang S."/>
            <person name="Linke B."/>
            <person name="McHardy A.C."/>
            <person name="Meyer F."/>
            <person name="Nechitaylo T."/>
            <person name="Puehler A."/>
            <person name="Regenhardt D."/>
            <person name="Rupp O."/>
            <person name="Sabirova J.S."/>
            <person name="Selbitschka W."/>
            <person name="Yakimov M.M."/>
            <person name="Timmis K.N."/>
            <person name="Vorhoelter F.-J."/>
            <person name="Weidner S."/>
            <person name="Kaiser O."/>
            <person name="Golyshin P.N."/>
        </authorList>
    </citation>
    <scope>NUCLEOTIDE SEQUENCE [LARGE SCALE GENOMIC DNA]</scope>
    <source>
        <strain evidence="4">ATCC 700651 / DSM 11573 / NCIMB 13689 / SK2</strain>
    </source>
</reference>
<dbReference type="GO" id="GO:0016530">
    <property type="term" value="F:metallochaperone activity"/>
    <property type="evidence" value="ECO:0007669"/>
    <property type="project" value="TreeGrafter"/>
</dbReference>
<name>Q0VS56_ALCBS</name>